<dbReference type="GO" id="GO:0005737">
    <property type="term" value="C:cytoplasm"/>
    <property type="evidence" value="ECO:0007669"/>
    <property type="project" value="InterPro"/>
</dbReference>
<dbReference type="GO" id="GO:0008984">
    <property type="term" value="F:protein-glutamate methylesterase activity"/>
    <property type="evidence" value="ECO:0007669"/>
    <property type="project" value="UniProtKB-EC"/>
</dbReference>
<feature type="domain" description="CheB-type methylesterase" evidence="5">
    <location>
        <begin position="6"/>
        <end position="145"/>
    </location>
</feature>
<gene>
    <name evidence="7" type="ORF">D0809_15550</name>
    <name evidence="6" type="ORF">EV142_105328</name>
</gene>
<feature type="active site" evidence="4">
    <location>
        <position position="15"/>
    </location>
</feature>
<dbReference type="GO" id="GO:0000156">
    <property type="term" value="F:phosphorelay response regulator activity"/>
    <property type="evidence" value="ECO:0007669"/>
    <property type="project" value="InterPro"/>
</dbReference>
<dbReference type="OrthoDB" id="649924at2"/>
<evidence type="ECO:0000313" key="6">
    <source>
        <dbReference type="EMBL" id="TCN56549.1"/>
    </source>
</evidence>
<comment type="catalytic activity">
    <reaction evidence="3">
        <text>[protein]-L-glutamate 5-O-methyl ester + H2O = L-glutamyl-[protein] + methanol + H(+)</text>
        <dbReference type="Rhea" id="RHEA:23236"/>
        <dbReference type="Rhea" id="RHEA-COMP:10208"/>
        <dbReference type="Rhea" id="RHEA-COMP:10311"/>
        <dbReference type="ChEBI" id="CHEBI:15377"/>
        <dbReference type="ChEBI" id="CHEBI:15378"/>
        <dbReference type="ChEBI" id="CHEBI:17790"/>
        <dbReference type="ChEBI" id="CHEBI:29973"/>
        <dbReference type="ChEBI" id="CHEBI:82795"/>
        <dbReference type="EC" id="3.1.1.61"/>
    </reaction>
</comment>
<evidence type="ECO:0000313" key="7">
    <source>
        <dbReference type="EMBL" id="TEB43565.1"/>
    </source>
</evidence>
<accession>A0A4Y7UAX2</accession>
<sequence length="145" mass="15767">MSNEEPNYIVAIGASAGGLEEINTFFERTPHDGISYIIVQHLSSDFKSAMVELLSKHSSLLVKEAKEGMEVYKNVVYLIPNDKFMGIKNNKLQLTDKDKIKGPHLTINTFFNALAIDNGKKAIGIVLSGLGSDGSEGIRAIKEAG</sequence>
<keyword evidence="1 4" id="KW-0378">Hydrolase</keyword>
<reference evidence="7 9" key="2">
    <citation type="journal article" date="2018" name="Syst. Appl. Microbiol.">
        <title>Flavobacterium circumlabens sp. nov. and Flavobacterium cupreum sp. nov., two psychrotrophic species isolated from Antarctic environmental samples.</title>
        <authorList>
            <person name="Kralova S."/>
            <person name="Busse H.J."/>
            <person name="Svec P."/>
            <person name="Maslanova I."/>
            <person name="Stankova E."/>
            <person name="Bartak M."/>
            <person name="Sedlacek I."/>
        </authorList>
    </citation>
    <scope>NUCLEOTIDE SEQUENCE [LARGE SCALE GENOMIC DNA]</scope>
    <source>
        <strain evidence="7 9">CCM 8828</strain>
    </source>
</reference>
<dbReference type="EMBL" id="SLWA01000005">
    <property type="protein sequence ID" value="TCN56549.1"/>
    <property type="molecule type" value="Genomic_DNA"/>
</dbReference>
<dbReference type="EC" id="3.1.1.61" evidence="2"/>
<reference evidence="6" key="3">
    <citation type="submission" date="2019-03" db="EMBL/GenBank/DDBJ databases">
        <authorList>
            <person name="Whitman W."/>
            <person name="Huntemann M."/>
            <person name="Clum A."/>
            <person name="Pillay M."/>
            <person name="Palaniappan K."/>
            <person name="Varghese N."/>
            <person name="Mikhailova N."/>
            <person name="Stamatis D."/>
            <person name="Reddy T."/>
            <person name="Daum C."/>
            <person name="Shapiro N."/>
            <person name="Ivanova N."/>
            <person name="Kyrpides N."/>
            <person name="Woyke T."/>
        </authorList>
    </citation>
    <scope>NUCLEOTIDE SEQUENCE</scope>
    <source>
        <strain evidence="6">P5626</strain>
    </source>
</reference>
<comment type="caution">
    <text evidence="7">The sequence shown here is derived from an EMBL/GenBank/DDBJ whole genome shotgun (WGS) entry which is preliminary data.</text>
</comment>
<feature type="active site" evidence="4">
    <location>
        <position position="133"/>
    </location>
</feature>
<dbReference type="AlphaFoldDB" id="A0A4Y7UAX2"/>
<proteinExistence type="predicted"/>
<evidence type="ECO:0000256" key="4">
    <source>
        <dbReference type="PROSITE-ProRule" id="PRU00050"/>
    </source>
</evidence>
<evidence type="ECO:0000256" key="1">
    <source>
        <dbReference type="ARBA" id="ARBA00022801"/>
    </source>
</evidence>
<dbReference type="SUPFAM" id="SSF52738">
    <property type="entry name" value="Methylesterase CheB, C-terminal domain"/>
    <property type="match status" value="1"/>
</dbReference>
<evidence type="ECO:0000259" key="5">
    <source>
        <dbReference type="PROSITE" id="PS50122"/>
    </source>
</evidence>
<dbReference type="Proteomes" id="UP000298340">
    <property type="component" value="Unassembled WGS sequence"/>
</dbReference>
<keyword evidence="8" id="KW-1185">Reference proteome</keyword>
<protein>
    <recommendedName>
        <fullName evidence="2">protein-glutamate methylesterase</fullName>
        <ecNumber evidence="2">3.1.1.61</ecNumber>
    </recommendedName>
</protein>
<feature type="active site" evidence="4">
    <location>
        <position position="41"/>
    </location>
</feature>
<evidence type="ECO:0000313" key="9">
    <source>
        <dbReference type="Proteomes" id="UP000298340"/>
    </source>
</evidence>
<dbReference type="Proteomes" id="UP000295270">
    <property type="component" value="Unassembled WGS sequence"/>
</dbReference>
<dbReference type="EMBL" id="QWDN01000005">
    <property type="protein sequence ID" value="TEB43565.1"/>
    <property type="molecule type" value="Genomic_DNA"/>
</dbReference>
<organism evidence="7 9">
    <name type="scientific">Flavobacterium circumlabens</name>
    <dbReference type="NCBI Taxonomy" id="2133765"/>
    <lineage>
        <taxon>Bacteria</taxon>
        <taxon>Pseudomonadati</taxon>
        <taxon>Bacteroidota</taxon>
        <taxon>Flavobacteriia</taxon>
        <taxon>Flavobacteriales</taxon>
        <taxon>Flavobacteriaceae</taxon>
        <taxon>Flavobacterium</taxon>
    </lineage>
</organism>
<evidence type="ECO:0000313" key="8">
    <source>
        <dbReference type="Proteomes" id="UP000295270"/>
    </source>
</evidence>
<dbReference type="InterPro" id="IPR000673">
    <property type="entry name" value="Sig_transdc_resp-reg_Me-estase"/>
</dbReference>
<dbReference type="PANTHER" id="PTHR42872:SF6">
    <property type="entry name" value="PROTEIN-GLUTAMATE METHYLESTERASE_PROTEIN-GLUTAMINE GLUTAMINASE"/>
    <property type="match status" value="1"/>
</dbReference>
<dbReference type="PROSITE" id="PS50122">
    <property type="entry name" value="CHEB"/>
    <property type="match status" value="1"/>
</dbReference>
<reference evidence="6 8" key="1">
    <citation type="journal article" date="2015" name="Stand. Genomic Sci.">
        <title>Genomic Encyclopedia of Bacterial and Archaeal Type Strains, Phase III: the genomes of soil and plant-associated and newly described type strains.</title>
        <authorList>
            <person name="Whitman W.B."/>
            <person name="Woyke T."/>
            <person name="Klenk H.P."/>
            <person name="Zhou Y."/>
            <person name="Lilburn T.G."/>
            <person name="Beck B.J."/>
            <person name="De Vos P."/>
            <person name="Vandamme P."/>
            <person name="Eisen J.A."/>
            <person name="Garrity G."/>
            <person name="Hugenholtz P."/>
            <person name="Kyrpides N.C."/>
        </authorList>
    </citation>
    <scope>NUCLEOTIDE SEQUENCE [LARGE SCALE GENOMIC DNA]</scope>
    <source>
        <strain evidence="6 8">P5626</strain>
    </source>
</reference>
<dbReference type="Gene3D" id="3.40.50.180">
    <property type="entry name" value="Methylesterase CheB, C-terminal domain"/>
    <property type="match status" value="1"/>
</dbReference>
<dbReference type="PANTHER" id="PTHR42872">
    <property type="entry name" value="PROTEIN-GLUTAMATE METHYLESTERASE/PROTEIN-GLUTAMINE GLUTAMINASE"/>
    <property type="match status" value="1"/>
</dbReference>
<dbReference type="RefSeq" id="WP_132036541.1">
    <property type="nucleotide sequence ID" value="NZ_QWDN01000005.1"/>
</dbReference>
<name>A0A4Y7UAX2_9FLAO</name>
<dbReference type="InterPro" id="IPR035909">
    <property type="entry name" value="CheB_C"/>
</dbReference>
<evidence type="ECO:0000256" key="3">
    <source>
        <dbReference type="ARBA" id="ARBA00048267"/>
    </source>
</evidence>
<dbReference type="CDD" id="cd16434">
    <property type="entry name" value="CheB-CheR_fusion"/>
    <property type="match status" value="1"/>
</dbReference>
<dbReference type="Pfam" id="PF01339">
    <property type="entry name" value="CheB_methylest"/>
    <property type="match status" value="1"/>
</dbReference>
<evidence type="ECO:0000256" key="2">
    <source>
        <dbReference type="ARBA" id="ARBA00039140"/>
    </source>
</evidence>
<dbReference type="GO" id="GO:0006935">
    <property type="term" value="P:chemotaxis"/>
    <property type="evidence" value="ECO:0007669"/>
    <property type="project" value="UniProtKB-UniRule"/>
</dbReference>
<keyword evidence="4" id="KW-0145">Chemotaxis</keyword>